<dbReference type="AlphaFoldDB" id="A0A6C0IR36"/>
<accession>A0A6C0IR36</accession>
<sequence length="115" mass="13734">MENTTDLRDSVKNWLQIDIEIKQLQKEIKRRRTMKKDITNRLIDTMKTNDIDVMNIPDGRLVRTSNRVKAPLSKRHLVESLLLYFKEDQEMVKSISSHIMDTRKVKVVERIQKKK</sequence>
<dbReference type="InterPro" id="IPR043918">
    <property type="entry name" value="DUF5760"/>
</dbReference>
<reference evidence="1" key="1">
    <citation type="journal article" date="2020" name="Nature">
        <title>Giant virus diversity and host interactions through global metagenomics.</title>
        <authorList>
            <person name="Schulz F."/>
            <person name="Roux S."/>
            <person name="Paez-Espino D."/>
            <person name="Jungbluth S."/>
            <person name="Walsh D.A."/>
            <person name="Denef V.J."/>
            <person name="McMahon K.D."/>
            <person name="Konstantinidis K.T."/>
            <person name="Eloe-Fadrosh E.A."/>
            <person name="Kyrpides N.C."/>
            <person name="Woyke T."/>
        </authorList>
    </citation>
    <scope>NUCLEOTIDE SEQUENCE</scope>
    <source>
        <strain evidence="1">GVMAG-M-3300024261-37</strain>
    </source>
</reference>
<organism evidence="1">
    <name type="scientific">viral metagenome</name>
    <dbReference type="NCBI Taxonomy" id="1070528"/>
    <lineage>
        <taxon>unclassified sequences</taxon>
        <taxon>metagenomes</taxon>
        <taxon>organismal metagenomes</taxon>
    </lineage>
</organism>
<name>A0A6C0IR36_9ZZZZ</name>
<protein>
    <submittedName>
        <fullName evidence="1">Uncharacterized protein</fullName>
    </submittedName>
</protein>
<evidence type="ECO:0000313" key="1">
    <source>
        <dbReference type="EMBL" id="QHT94975.1"/>
    </source>
</evidence>
<dbReference type="EMBL" id="MN740233">
    <property type="protein sequence ID" value="QHT94975.1"/>
    <property type="molecule type" value="Genomic_DNA"/>
</dbReference>
<proteinExistence type="predicted"/>
<dbReference type="Pfam" id="PF19064">
    <property type="entry name" value="DUF5760"/>
    <property type="match status" value="1"/>
</dbReference>